<dbReference type="Proteomes" id="UP000253664">
    <property type="component" value="Unassembled WGS sequence"/>
</dbReference>
<evidence type="ECO:0000313" key="2">
    <source>
        <dbReference type="EMBL" id="RCI14794.1"/>
    </source>
</evidence>
<dbReference type="AlphaFoldDB" id="A0A367LK42"/>
<organism evidence="2 3">
    <name type="scientific">Ophiocordyceps polyrhachis-furcata BCC 54312</name>
    <dbReference type="NCBI Taxonomy" id="1330021"/>
    <lineage>
        <taxon>Eukaryota</taxon>
        <taxon>Fungi</taxon>
        <taxon>Dikarya</taxon>
        <taxon>Ascomycota</taxon>
        <taxon>Pezizomycotina</taxon>
        <taxon>Sordariomycetes</taxon>
        <taxon>Hypocreomycetidae</taxon>
        <taxon>Hypocreales</taxon>
        <taxon>Ophiocordycipitaceae</taxon>
        <taxon>Ophiocordyceps</taxon>
    </lineage>
</organism>
<keyword evidence="3" id="KW-1185">Reference proteome</keyword>
<reference evidence="2 3" key="1">
    <citation type="journal article" date="2015" name="BMC Genomics">
        <title>Insights from the genome of Ophiocordyceps polyrhachis-furcata to pathogenicity and host specificity in insect fungi.</title>
        <authorList>
            <person name="Wichadakul D."/>
            <person name="Kobmoo N."/>
            <person name="Ingsriswang S."/>
            <person name="Tangphatsornruang S."/>
            <person name="Chantasingh D."/>
            <person name="Luangsa-ard J.J."/>
            <person name="Eurwilaichitr L."/>
        </authorList>
    </citation>
    <scope>NUCLEOTIDE SEQUENCE [LARGE SCALE GENOMIC DNA]</scope>
    <source>
        <strain evidence="2 3">BCC 54312</strain>
    </source>
</reference>
<sequence>MKTKTSQAETDSADGDLLDIFSPDPSLQLTARLDGLAVRYGPSTSRGERGGGQADLFLASSTVRREFSLSPSLILSVAAFGSPSIRGRPAQQTPFFGADGRLERRRRWYAANERQKSRRRATEACFQSGQGRPETGKSHCYTDGASLRRDRQGLCDAPQLRL</sequence>
<feature type="non-terminal residue" evidence="2">
    <location>
        <position position="162"/>
    </location>
</feature>
<feature type="region of interest" description="Disordered" evidence="1">
    <location>
        <begin position="111"/>
        <end position="143"/>
    </location>
</feature>
<accession>A0A367LK42</accession>
<evidence type="ECO:0000256" key="1">
    <source>
        <dbReference type="SAM" id="MobiDB-lite"/>
    </source>
</evidence>
<dbReference type="EMBL" id="LKCN02000003">
    <property type="protein sequence ID" value="RCI14794.1"/>
    <property type="molecule type" value="Genomic_DNA"/>
</dbReference>
<proteinExistence type="predicted"/>
<protein>
    <submittedName>
        <fullName evidence="2">Uncharacterized protein</fullName>
    </submittedName>
</protein>
<comment type="caution">
    <text evidence="2">The sequence shown here is derived from an EMBL/GenBank/DDBJ whole genome shotgun (WGS) entry which is preliminary data.</text>
</comment>
<evidence type="ECO:0000313" key="3">
    <source>
        <dbReference type="Proteomes" id="UP000253664"/>
    </source>
</evidence>
<name>A0A367LK42_9HYPO</name>
<gene>
    <name evidence="2" type="ORF">L249_6475</name>
</gene>